<feature type="region of interest" description="Disordered" evidence="5">
    <location>
        <begin position="1"/>
        <end position="103"/>
    </location>
</feature>
<accession>A0A292Q6E6</accession>
<proteinExistence type="predicted"/>
<dbReference type="PROSITE" id="PS50966">
    <property type="entry name" value="ZF_SWIM"/>
    <property type="match status" value="1"/>
</dbReference>
<sequence length="418" mass="45292">MGYQNDNVAAGSSSSTRATRSSSRPAPQVDASPSLPEPQKLPEAPRGRGRPRNIAPKPAPQKSESPKKRGRPSKRKLTDENQGDDDVVVIESASTPAPRAMGKGKQSVVPAAFAPPHPAAPVVPPVVLQPFLLEQEPPQKQAKVAPSASGSSGAAPEKRAKLWRKQPPKTVSERIGRCLTQRMVVLDRQRVVENDIPQEIVKIAGSTGNVYTVHIKLVPICDCPDSSPTCKHILYVMMKVLKARSDLVYQAALLSSELREIFEKAPPIRSSGEGAGSSAQKPLDEDDCPICYCPFEENGREAVVYCKAQCGTNVHQSCFRQWASTRGEGAVTCVMCRQPWPGDSEPHEALAKGKVNSEGYVNVASELEVIIPPKSLRWLLSHLYAQITPHTTTRHIMAADSDEDIGSGYALPSPRDIK</sequence>
<dbReference type="CDD" id="cd16494">
    <property type="entry name" value="RING-CH-C4HC3_ZSWM2"/>
    <property type="match status" value="1"/>
</dbReference>
<dbReference type="SUPFAM" id="SSF57850">
    <property type="entry name" value="RING/U-box"/>
    <property type="match status" value="1"/>
</dbReference>
<dbReference type="GO" id="GO:0008270">
    <property type="term" value="F:zinc ion binding"/>
    <property type="evidence" value="ECO:0007669"/>
    <property type="project" value="UniProtKB-KW"/>
</dbReference>
<dbReference type="SMART" id="SM00744">
    <property type="entry name" value="RINGv"/>
    <property type="match status" value="1"/>
</dbReference>
<feature type="domain" description="RING-type" evidence="6">
    <location>
        <begin position="288"/>
        <end position="337"/>
    </location>
</feature>
<evidence type="ECO:0000256" key="4">
    <source>
        <dbReference type="PROSITE-ProRule" id="PRU00175"/>
    </source>
</evidence>
<feature type="compositionally biased region" description="Low complexity" evidence="5">
    <location>
        <begin position="145"/>
        <end position="155"/>
    </location>
</feature>
<evidence type="ECO:0000313" key="9">
    <source>
        <dbReference type="Proteomes" id="UP001412239"/>
    </source>
</evidence>
<dbReference type="PANTHER" id="PTHR21540:SF0">
    <property type="entry name" value="PHD FAMILY PROTEIN"/>
    <property type="match status" value="1"/>
</dbReference>
<dbReference type="Pfam" id="PF13639">
    <property type="entry name" value="zf-RING_2"/>
    <property type="match status" value="1"/>
</dbReference>
<keyword evidence="1" id="KW-0479">Metal-binding</keyword>
<evidence type="ECO:0000256" key="1">
    <source>
        <dbReference type="ARBA" id="ARBA00022723"/>
    </source>
</evidence>
<organism evidence="8 9">
    <name type="scientific">Tuber aestivum</name>
    <name type="common">summer truffle</name>
    <dbReference type="NCBI Taxonomy" id="59557"/>
    <lineage>
        <taxon>Eukaryota</taxon>
        <taxon>Fungi</taxon>
        <taxon>Dikarya</taxon>
        <taxon>Ascomycota</taxon>
        <taxon>Pezizomycotina</taxon>
        <taxon>Pezizomycetes</taxon>
        <taxon>Pezizales</taxon>
        <taxon>Tuberaceae</taxon>
        <taxon>Tuber</taxon>
    </lineage>
</organism>
<feature type="domain" description="SWIM-type" evidence="7">
    <location>
        <begin position="211"/>
        <end position="241"/>
    </location>
</feature>
<dbReference type="GO" id="GO:0061630">
    <property type="term" value="F:ubiquitin protein ligase activity"/>
    <property type="evidence" value="ECO:0007669"/>
    <property type="project" value="InterPro"/>
</dbReference>
<evidence type="ECO:0000259" key="7">
    <source>
        <dbReference type="PROSITE" id="PS50966"/>
    </source>
</evidence>
<evidence type="ECO:0000256" key="2">
    <source>
        <dbReference type="ARBA" id="ARBA00022771"/>
    </source>
</evidence>
<keyword evidence="3" id="KW-0862">Zinc</keyword>
<dbReference type="InterPro" id="IPR039903">
    <property type="entry name" value="Zswim2"/>
</dbReference>
<dbReference type="InterPro" id="IPR013083">
    <property type="entry name" value="Znf_RING/FYVE/PHD"/>
</dbReference>
<dbReference type="InterPro" id="IPR007527">
    <property type="entry name" value="Znf_SWIM"/>
</dbReference>
<dbReference type="PROSITE" id="PS50089">
    <property type="entry name" value="ZF_RING_2"/>
    <property type="match status" value="1"/>
</dbReference>
<dbReference type="InterPro" id="IPR011016">
    <property type="entry name" value="Znf_RING-CH"/>
</dbReference>
<protein>
    <submittedName>
        <fullName evidence="8">Uncharacterized protein</fullName>
    </submittedName>
</protein>
<reference evidence="8" key="1">
    <citation type="submission" date="2015-10" db="EMBL/GenBank/DDBJ databases">
        <authorList>
            <person name="Regsiter A."/>
            <person name="william w."/>
        </authorList>
    </citation>
    <scope>NUCLEOTIDE SEQUENCE</scope>
    <source>
        <strain evidence="8">Montdore</strain>
    </source>
</reference>
<name>A0A292Q6E6_9PEZI</name>
<dbReference type="Gene3D" id="3.30.40.10">
    <property type="entry name" value="Zinc/RING finger domain, C3HC4 (zinc finger)"/>
    <property type="match status" value="1"/>
</dbReference>
<feature type="compositionally biased region" description="Low complexity" evidence="5">
    <location>
        <begin position="12"/>
        <end position="27"/>
    </location>
</feature>
<evidence type="ECO:0000313" key="8">
    <source>
        <dbReference type="EMBL" id="CUS14651.1"/>
    </source>
</evidence>
<dbReference type="AlphaFoldDB" id="A0A292Q6E6"/>
<dbReference type="PANTHER" id="PTHR21540">
    <property type="entry name" value="RING FINGER AND SWIM DOMAIN-CONTAINING PROTEIN 2"/>
    <property type="match status" value="1"/>
</dbReference>
<evidence type="ECO:0000256" key="5">
    <source>
        <dbReference type="SAM" id="MobiDB-lite"/>
    </source>
</evidence>
<evidence type="ECO:0000256" key="3">
    <source>
        <dbReference type="ARBA" id="ARBA00022833"/>
    </source>
</evidence>
<feature type="compositionally biased region" description="Polar residues" evidence="5">
    <location>
        <begin position="1"/>
        <end position="11"/>
    </location>
</feature>
<evidence type="ECO:0000259" key="6">
    <source>
        <dbReference type="PROSITE" id="PS50089"/>
    </source>
</evidence>
<feature type="region of interest" description="Disordered" evidence="5">
    <location>
        <begin position="137"/>
        <end position="167"/>
    </location>
</feature>
<keyword evidence="2 4" id="KW-0863">Zinc-finger</keyword>
<gene>
    <name evidence="8" type="ORF">GSTUAT00001176001</name>
</gene>
<dbReference type="EMBL" id="LN890956">
    <property type="protein sequence ID" value="CUS14651.1"/>
    <property type="molecule type" value="Genomic_DNA"/>
</dbReference>
<dbReference type="Proteomes" id="UP001412239">
    <property type="component" value="Unassembled WGS sequence"/>
</dbReference>
<dbReference type="InterPro" id="IPR001841">
    <property type="entry name" value="Znf_RING"/>
</dbReference>
<keyword evidence="9" id="KW-1185">Reference proteome</keyword>